<comment type="caution">
    <text evidence="8">The sequence shown here is derived from an EMBL/GenBank/DDBJ whole genome shotgun (WGS) entry which is preliminary data.</text>
</comment>
<dbReference type="InterPro" id="IPR011006">
    <property type="entry name" value="CheY-like_superfamily"/>
</dbReference>
<dbReference type="InterPro" id="IPR016032">
    <property type="entry name" value="Sig_transdc_resp-reg_C-effctor"/>
</dbReference>
<feature type="domain" description="Response regulatory" evidence="7">
    <location>
        <begin position="8"/>
        <end position="128"/>
    </location>
</feature>
<dbReference type="PANTHER" id="PTHR43214">
    <property type="entry name" value="TWO-COMPONENT RESPONSE REGULATOR"/>
    <property type="match status" value="1"/>
</dbReference>
<evidence type="ECO:0000313" key="9">
    <source>
        <dbReference type="Proteomes" id="UP000318010"/>
    </source>
</evidence>
<proteinExistence type="predicted"/>
<dbReference type="InterPro" id="IPR001789">
    <property type="entry name" value="Sig_transdc_resp-reg_receiver"/>
</dbReference>
<dbReference type="SUPFAM" id="SSF52172">
    <property type="entry name" value="CheY-like"/>
    <property type="match status" value="1"/>
</dbReference>
<protein>
    <submittedName>
        <fullName evidence="8">Response regulator transcription factor</fullName>
    </submittedName>
</protein>
<reference evidence="8 9" key="1">
    <citation type="submission" date="2019-07" db="EMBL/GenBank/DDBJ databases">
        <authorList>
            <person name="Kim J."/>
        </authorList>
    </citation>
    <scope>NUCLEOTIDE SEQUENCE [LARGE SCALE GENOMIC DNA]</scope>
    <source>
        <strain evidence="8 9">MJ1a</strain>
    </source>
</reference>
<name>A0A563UBA1_9SPHI</name>
<keyword evidence="1 5" id="KW-0597">Phosphoprotein</keyword>
<dbReference type="OrthoDB" id="9797341at2"/>
<dbReference type="PANTHER" id="PTHR43214:SF24">
    <property type="entry name" value="TRANSCRIPTIONAL REGULATORY PROTEIN NARL-RELATED"/>
    <property type="match status" value="1"/>
</dbReference>
<keyword evidence="9" id="KW-1185">Reference proteome</keyword>
<dbReference type="Pfam" id="PF00072">
    <property type="entry name" value="Response_reg"/>
    <property type="match status" value="1"/>
</dbReference>
<dbReference type="InterPro" id="IPR058245">
    <property type="entry name" value="NreC/VraR/RcsB-like_REC"/>
</dbReference>
<organism evidence="8 9">
    <name type="scientific">Mucilaginibacter achroorhodeus</name>
    <dbReference type="NCBI Taxonomy" id="2599294"/>
    <lineage>
        <taxon>Bacteria</taxon>
        <taxon>Pseudomonadati</taxon>
        <taxon>Bacteroidota</taxon>
        <taxon>Sphingobacteriia</taxon>
        <taxon>Sphingobacteriales</taxon>
        <taxon>Sphingobacteriaceae</taxon>
        <taxon>Mucilaginibacter</taxon>
    </lineage>
</organism>
<evidence type="ECO:0000256" key="3">
    <source>
        <dbReference type="ARBA" id="ARBA00023125"/>
    </source>
</evidence>
<evidence type="ECO:0000256" key="1">
    <source>
        <dbReference type="ARBA" id="ARBA00022553"/>
    </source>
</evidence>
<dbReference type="GO" id="GO:0000160">
    <property type="term" value="P:phosphorelay signal transduction system"/>
    <property type="evidence" value="ECO:0007669"/>
    <property type="project" value="InterPro"/>
</dbReference>
<keyword evidence="4" id="KW-0804">Transcription</keyword>
<dbReference type="PROSITE" id="PS50110">
    <property type="entry name" value="RESPONSE_REGULATORY"/>
    <property type="match status" value="1"/>
</dbReference>
<evidence type="ECO:0000259" key="7">
    <source>
        <dbReference type="PROSITE" id="PS50110"/>
    </source>
</evidence>
<gene>
    <name evidence="8" type="ORF">FPZ42_05130</name>
</gene>
<keyword evidence="2" id="KW-0805">Transcription regulation</keyword>
<dbReference type="Pfam" id="PF00196">
    <property type="entry name" value="GerE"/>
    <property type="match status" value="1"/>
</dbReference>
<dbReference type="PROSITE" id="PS50043">
    <property type="entry name" value="HTH_LUXR_2"/>
    <property type="match status" value="1"/>
</dbReference>
<dbReference type="AlphaFoldDB" id="A0A563UBA1"/>
<dbReference type="InterPro" id="IPR039420">
    <property type="entry name" value="WalR-like"/>
</dbReference>
<dbReference type="Gene3D" id="3.40.50.2300">
    <property type="match status" value="1"/>
</dbReference>
<keyword evidence="3" id="KW-0238">DNA-binding</keyword>
<dbReference type="SUPFAM" id="SSF46894">
    <property type="entry name" value="C-terminal effector domain of the bipartite response regulators"/>
    <property type="match status" value="1"/>
</dbReference>
<dbReference type="SMART" id="SM00421">
    <property type="entry name" value="HTH_LUXR"/>
    <property type="match status" value="1"/>
</dbReference>
<sequence length="228" mass="25820">MLNMNSIRIAIVDDKKLLREALISNISNYAEIEIILQAVDGMDFLDQIAALAEQERPQIVLMDIEMPIMDGIEAVTLAKEKYPGIQFLMLTVFDDDDKLFDAIKAGADGYLLKDEKISNIVKAIVEVVYEGGVPMSPRIARKALALLRNKADIIEQFKPDADNDHLLSNREMEILNRIVDGLNYQEIGERLFISPHTVRKHIANIYDKLHVSNKASAIKVATQKRWFN</sequence>
<evidence type="ECO:0000259" key="6">
    <source>
        <dbReference type="PROSITE" id="PS50043"/>
    </source>
</evidence>
<dbReference type="SMART" id="SM00448">
    <property type="entry name" value="REC"/>
    <property type="match status" value="1"/>
</dbReference>
<feature type="domain" description="HTH luxR-type" evidence="6">
    <location>
        <begin position="160"/>
        <end position="225"/>
    </location>
</feature>
<dbReference type="PRINTS" id="PR00038">
    <property type="entry name" value="HTHLUXR"/>
</dbReference>
<evidence type="ECO:0000313" key="8">
    <source>
        <dbReference type="EMBL" id="TWR28596.1"/>
    </source>
</evidence>
<accession>A0A563UBA1</accession>
<dbReference type="EMBL" id="VOEI01000001">
    <property type="protein sequence ID" value="TWR28596.1"/>
    <property type="molecule type" value="Genomic_DNA"/>
</dbReference>
<evidence type="ECO:0000256" key="5">
    <source>
        <dbReference type="PROSITE-ProRule" id="PRU00169"/>
    </source>
</evidence>
<evidence type="ECO:0000256" key="4">
    <source>
        <dbReference type="ARBA" id="ARBA00023163"/>
    </source>
</evidence>
<feature type="modified residue" description="4-aspartylphosphate" evidence="5">
    <location>
        <position position="63"/>
    </location>
</feature>
<dbReference type="InterPro" id="IPR000792">
    <property type="entry name" value="Tscrpt_reg_LuxR_C"/>
</dbReference>
<dbReference type="GO" id="GO:0003677">
    <property type="term" value="F:DNA binding"/>
    <property type="evidence" value="ECO:0007669"/>
    <property type="project" value="UniProtKB-KW"/>
</dbReference>
<evidence type="ECO:0000256" key="2">
    <source>
        <dbReference type="ARBA" id="ARBA00023015"/>
    </source>
</evidence>
<dbReference type="Proteomes" id="UP000318010">
    <property type="component" value="Unassembled WGS sequence"/>
</dbReference>
<dbReference type="GO" id="GO:0006355">
    <property type="term" value="P:regulation of DNA-templated transcription"/>
    <property type="evidence" value="ECO:0007669"/>
    <property type="project" value="InterPro"/>
</dbReference>
<dbReference type="CDD" id="cd06170">
    <property type="entry name" value="LuxR_C_like"/>
    <property type="match status" value="1"/>
</dbReference>
<dbReference type="CDD" id="cd17535">
    <property type="entry name" value="REC_NarL-like"/>
    <property type="match status" value="1"/>
</dbReference>
<dbReference type="PROSITE" id="PS00622">
    <property type="entry name" value="HTH_LUXR_1"/>
    <property type="match status" value="1"/>
</dbReference>